<keyword evidence="2" id="KW-1185">Reference proteome</keyword>
<reference evidence="1 2" key="1">
    <citation type="submission" date="2019-12" db="EMBL/GenBank/DDBJ databases">
        <authorList>
            <person name="Lee S.D."/>
        </authorList>
    </citation>
    <scope>NUCLEOTIDE SEQUENCE [LARGE SCALE GENOMIC DNA]</scope>
    <source>
        <strain evidence="1 2">SAP-6</strain>
    </source>
</reference>
<sequence>MSGRLGAGKKQNINISVYVVDDADVNNGDEYLHNYLQECRKDWKKHCIKGESDAALYFFNIKALTTAAPSDELVEVFSRLSDFIFHEYASLIPSRQSKA</sequence>
<proteinExistence type="predicted"/>
<gene>
    <name evidence="1" type="ORF">GRH90_10710</name>
</gene>
<evidence type="ECO:0000313" key="2">
    <source>
        <dbReference type="Proteomes" id="UP000461443"/>
    </source>
</evidence>
<dbReference type="Proteomes" id="UP000461443">
    <property type="component" value="Unassembled WGS sequence"/>
</dbReference>
<protein>
    <submittedName>
        <fullName evidence="1">Uncharacterized protein</fullName>
    </submittedName>
</protein>
<name>A0A845SIX7_9GAMM</name>
<comment type="caution">
    <text evidence="1">The sequence shown here is derived from an EMBL/GenBank/DDBJ whole genome shotgun (WGS) entry which is preliminary data.</text>
</comment>
<reference evidence="1 2" key="2">
    <citation type="submission" date="2020-02" db="EMBL/GenBank/DDBJ databases">
        <title>The new genus of Enterobacteriales.</title>
        <authorList>
            <person name="Kim I.S."/>
        </authorList>
    </citation>
    <scope>NUCLEOTIDE SEQUENCE [LARGE SCALE GENOMIC DNA]</scope>
    <source>
        <strain evidence="1 2">SAP-6</strain>
    </source>
</reference>
<dbReference type="RefSeq" id="WP_162365946.1">
    <property type="nucleotide sequence ID" value="NZ_WUBS01000007.1"/>
</dbReference>
<evidence type="ECO:0000313" key="1">
    <source>
        <dbReference type="EMBL" id="NDL63217.1"/>
    </source>
</evidence>
<dbReference type="AlphaFoldDB" id="A0A845SIX7"/>
<dbReference type="EMBL" id="WUBS01000007">
    <property type="protein sequence ID" value="NDL63217.1"/>
    <property type="molecule type" value="Genomic_DNA"/>
</dbReference>
<organism evidence="1 2">
    <name type="scientific">Acerihabitans arboris</name>
    <dbReference type="NCBI Taxonomy" id="2691583"/>
    <lineage>
        <taxon>Bacteria</taxon>
        <taxon>Pseudomonadati</taxon>
        <taxon>Pseudomonadota</taxon>
        <taxon>Gammaproteobacteria</taxon>
        <taxon>Enterobacterales</taxon>
        <taxon>Pectobacteriaceae</taxon>
        <taxon>Acerihabitans</taxon>
    </lineage>
</organism>
<accession>A0A845SIX7</accession>